<evidence type="ECO:0000256" key="3">
    <source>
        <dbReference type="ARBA" id="ARBA00022833"/>
    </source>
</evidence>
<dbReference type="RefSeq" id="XP_017781626.1">
    <property type="nucleotide sequence ID" value="XM_017926137.1"/>
</dbReference>
<organism evidence="5 6">
    <name type="scientific">Nicrophorus vespilloides</name>
    <name type="common">Boreal carrion beetle</name>
    <dbReference type="NCBI Taxonomy" id="110193"/>
    <lineage>
        <taxon>Eukaryota</taxon>
        <taxon>Metazoa</taxon>
        <taxon>Ecdysozoa</taxon>
        <taxon>Arthropoda</taxon>
        <taxon>Hexapoda</taxon>
        <taxon>Insecta</taxon>
        <taxon>Pterygota</taxon>
        <taxon>Neoptera</taxon>
        <taxon>Endopterygota</taxon>
        <taxon>Coleoptera</taxon>
        <taxon>Polyphaga</taxon>
        <taxon>Staphyliniformia</taxon>
        <taxon>Silphidae</taxon>
        <taxon>Nicrophorinae</taxon>
        <taxon>Nicrophorus</taxon>
    </lineage>
</organism>
<evidence type="ECO:0000313" key="6">
    <source>
        <dbReference type="RefSeq" id="XP_017781626.1"/>
    </source>
</evidence>
<proteinExistence type="inferred from homology"/>
<gene>
    <name evidence="6" type="primary">LOC108566326</name>
</gene>
<name>A0ABM1N476_NICVS</name>
<evidence type="ECO:0000256" key="1">
    <source>
        <dbReference type="ARBA" id="ARBA00022694"/>
    </source>
</evidence>
<dbReference type="Pfam" id="PF04032">
    <property type="entry name" value="Rpr2"/>
    <property type="match status" value="1"/>
</dbReference>
<keyword evidence="2" id="KW-0479">Metal-binding</keyword>
<evidence type="ECO:0000256" key="2">
    <source>
        <dbReference type="ARBA" id="ARBA00022723"/>
    </source>
</evidence>
<dbReference type="PANTHER" id="PTHR14742">
    <property type="entry name" value="RIBONUCLEASE P SUBUNIT P21"/>
    <property type="match status" value="1"/>
</dbReference>
<accession>A0ABM1N476</accession>
<comment type="similarity">
    <text evidence="4">Belongs to the eukaryotic/archaeal RNase P protein component 4 family.</text>
</comment>
<dbReference type="Gene3D" id="6.20.50.20">
    <property type="match status" value="1"/>
</dbReference>
<dbReference type="InterPro" id="IPR007175">
    <property type="entry name" value="Rpr2/Snm1/Rpp21"/>
</dbReference>
<dbReference type="Proteomes" id="UP000695000">
    <property type="component" value="Unplaced"/>
</dbReference>
<dbReference type="GeneID" id="108566326"/>
<sequence length="145" mass="16623">MSKATKKCVGKESFLRMNYLYQLSTLSLKQGQQTASNAYSNLMINISKKSVQRIEPTIKRTICKTCNQLLVPGQTCRVRIKNKTIKYVCTICNAKKSYIARKDYELWCDKKGALVEVLDYSMPAKCIPEEGKEEEREETIPKIIT</sequence>
<dbReference type="PANTHER" id="PTHR14742:SF0">
    <property type="entry name" value="RIBONUCLEASE P PROTEIN SUBUNIT P21"/>
    <property type="match status" value="1"/>
</dbReference>
<reference evidence="6" key="1">
    <citation type="submission" date="2025-08" db="UniProtKB">
        <authorList>
            <consortium name="RefSeq"/>
        </authorList>
    </citation>
    <scope>IDENTIFICATION</scope>
    <source>
        <tissue evidence="6">Whole Larva</tissue>
    </source>
</reference>
<protein>
    <submittedName>
        <fullName evidence="6">Ribonuclease P protein subunit rpr2-like</fullName>
    </submittedName>
</protein>
<keyword evidence="3" id="KW-0862">Zinc</keyword>
<keyword evidence="5" id="KW-1185">Reference proteome</keyword>
<evidence type="ECO:0000256" key="4">
    <source>
        <dbReference type="ARBA" id="ARBA00038402"/>
    </source>
</evidence>
<keyword evidence="1" id="KW-0819">tRNA processing</keyword>
<evidence type="ECO:0000313" key="5">
    <source>
        <dbReference type="Proteomes" id="UP000695000"/>
    </source>
</evidence>